<dbReference type="InterPro" id="IPR025392">
    <property type="entry name" value="DUF4124"/>
</dbReference>
<dbReference type="OrthoDB" id="8853421at2"/>
<feature type="domain" description="DUF4124" evidence="3">
    <location>
        <begin position="7"/>
        <end position="55"/>
    </location>
</feature>
<comment type="caution">
    <text evidence="4">The sequence shown here is derived from an EMBL/GenBank/DDBJ whole genome shotgun (WGS) entry which is preliminary data.</text>
</comment>
<feature type="region of interest" description="Disordered" evidence="1">
    <location>
        <begin position="37"/>
        <end position="119"/>
    </location>
</feature>
<dbReference type="Pfam" id="PF13511">
    <property type="entry name" value="DUF4124"/>
    <property type="match status" value="1"/>
</dbReference>
<evidence type="ECO:0000313" key="4">
    <source>
        <dbReference type="EMBL" id="RJG00740.1"/>
    </source>
</evidence>
<reference evidence="5" key="1">
    <citation type="submission" date="2018-09" db="EMBL/GenBank/DDBJ databases">
        <authorList>
            <person name="Zhu H."/>
        </authorList>
    </citation>
    <scope>NUCLEOTIDE SEQUENCE [LARGE SCALE GENOMIC DNA]</scope>
    <source>
        <strain evidence="5">K1S02-23</strain>
    </source>
</reference>
<feature type="compositionally biased region" description="Polar residues" evidence="1">
    <location>
        <begin position="39"/>
        <end position="48"/>
    </location>
</feature>
<dbReference type="Proteomes" id="UP000266327">
    <property type="component" value="Unassembled WGS sequence"/>
</dbReference>
<keyword evidence="2" id="KW-0732">Signal</keyword>
<evidence type="ECO:0000313" key="5">
    <source>
        <dbReference type="Proteomes" id="UP000266327"/>
    </source>
</evidence>
<protein>
    <submittedName>
        <fullName evidence="4">DUF4124 domain-containing protein</fullName>
    </submittedName>
</protein>
<proteinExistence type="predicted"/>
<accession>A0A3A3GIJ6</accession>
<organism evidence="4 5">
    <name type="scientific">Noviherbaspirillum sedimenti</name>
    <dbReference type="NCBI Taxonomy" id="2320865"/>
    <lineage>
        <taxon>Bacteria</taxon>
        <taxon>Pseudomonadati</taxon>
        <taxon>Pseudomonadota</taxon>
        <taxon>Betaproteobacteria</taxon>
        <taxon>Burkholderiales</taxon>
        <taxon>Oxalobacteraceae</taxon>
        <taxon>Noviherbaspirillum</taxon>
    </lineage>
</organism>
<dbReference type="EMBL" id="QYUQ01000002">
    <property type="protein sequence ID" value="RJG00740.1"/>
    <property type="molecule type" value="Genomic_DNA"/>
</dbReference>
<keyword evidence="5" id="KW-1185">Reference proteome</keyword>
<evidence type="ECO:0000259" key="3">
    <source>
        <dbReference type="Pfam" id="PF13511"/>
    </source>
</evidence>
<evidence type="ECO:0000256" key="1">
    <source>
        <dbReference type="SAM" id="MobiDB-lite"/>
    </source>
</evidence>
<dbReference type="AlphaFoldDB" id="A0A3A3GIJ6"/>
<gene>
    <name evidence="4" type="ORF">D3878_03365</name>
</gene>
<feature type="chain" id="PRO_5017283650" evidence="2">
    <location>
        <begin position="19"/>
        <end position="141"/>
    </location>
</feature>
<feature type="signal peptide" evidence="2">
    <location>
        <begin position="1"/>
        <end position="18"/>
    </location>
</feature>
<name>A0A3A3GIJ6_9BURK</name>
<dbReference type="RefSeq" id="WP_119784196.1">
    <property type="nucleotide sequence ID" value="NZ_QYUQ01000002.1"/>
</dbReference>
<sequence>MRLLISLLLLACPLPALAIYKCETGGAVSYRDTPCPGGKSSTIDTAHNTVGPEPQSADPALERQKMELQQLEQTRHRREARDDKAAQKAAKARAARQKKCDGLAQRQKWREEDASMAVGKTAEKARLKARRMAEAYQLECG</sequence>
<evidence type="ECO:0000256" key="2">
    <source>
        <dbReference type="SAM" id="SignalP"/>
    </source>
</evidence>